<dbReference type="InterPro" id="IPR006037">
    <property type="entry name" value="RCK_C"/>
</dbReference>
<comment type="subcellular location">
    <subcellularLocation>
        <location evidence="1">Membrane</location>
        <topology evidence="1">Multi-pass membrane protein</topology>
    </subcellularLocation>
</comment>
<keyword evidence="7" id="KW-0406">Ion transport</keyword>
<keyword evidence="6 9" id="KW-1133">Transmembrane helix</keyword>
<evidence type="ECO:0000313" key="12">
    <source>
        <dbReference type="Proteomes" id="UP000295280"/>
    </source>
</evidence>
<dbReference type="InterPro" id="IPR003148">
    <property type="entry name" value="RCK_N"/>
</dbReference>
<dbReference type="InterPro" id="IPR006153">
    <property type="entry name" value="Cation/H_exchanger_TM"/>
</dbReference>
<feature type="transmembrane region" description="Helical" evidence="9">
    <location>
        <begin position="129"/>
        <end position="149"/>
    </location>
</feature>
<dbReference type="PROSITE" id="PS51202">
    <property type="entry name" value="RCK_C"/>
    <property type="match status" value="1"/>
</dbReference>
<evidence type="ECO:0000256" key="7">
    <source>
        <dbReference type="ARBA" id="ARBA00023065"/>
    </source>
</evidence>
<evidence type="ECO:0000256" key="1">
    <source>
        <dbReference type="ARBA" id="ARBA00004141"/>
    </source>
</evidence>
<dbReference type="EMBL" id="SCWD01000001">
    <property type="protein sequence ID" value="TDM03807.1"/>
    <property type="molecule type" value="Genomic_DNA"/>
</dbReference>
<dbReference type="GO" id="GO:0016020">
    <property type="term" value="C:membrane"/>
    <property type="evidence" value="ECO:0007669"/>
    <property type="project" value="UniProtKB-SubCell"/>
</dbReference>
<keyword evidence="4" id="KW-0050">Antiport</keyword>
<dbReference type="PANTHER" id="PTHR43562">
    <property type="entry name" value="NAPA-TYPE SODIUM/HYDROGEN ANTIPORTER"/>
    <property type="match status" value="1"/>
</dbReference>
<evidence type="ECO:0000256" key="8">
    <source>
        <dbReference type="ARBA" id="ARBA00023136"/>
    </source>
</evidence>
<reference evidence="11 12" key="1">
    <citation type="submission" date="2019-01" db="EMBL/GenBank/DDBJ databases">
        <title>Draft genome sequences of the type strains of six Macrococcus species.</title>
        <authorList>
            <person name="Mazhar S."/>
            <person name="Altermann E."/>
            <person name="Hill C."/>
            <person name="Mcauliffe O."/>
        </authorList>
    </citation>
    <scope>NUCLEOTIDE SEQUENCE [LARGE SCALE GENOMIC DNA]</scope>
    <source>
        <strain evidence="11 12">ATCC 51828</strain>
    </source>
</reference>
<dbReference type="OrthoDB" id="9793589at2"/>
<feature type="domain" description="RCK C-terminal" evidence="10">
    <location>
        <begin position="529"/>
        <end position="610"/>
    </location>
</feature>
<comment type="similarity">
    <text evidence="2">Belongs to the monovalent cation:proton antiporter 2 (CPA2) transporter (TC 2.A.37) family.</text>
</comment>
<feature type="transmembrane region" description="Helical" evidence="9">
    <location>
        <begin position="161"/>
        <end position="183"/>
    </location>
</feature>
<feature type="transmembrane region" description="Helical" evidence="9">
    <location>
        <begin position="30"/>
        <end position="52"/>
    </location>
</feature>
<keyword evidence="12" id="KW-1185">Reference proteome</keyword>
<evidence type="ECO:0000256" key="4">
    <source>
        <dbReference type="ARBA" id="ARBA00022449"/>
    </source>
</evidence>
<accession>A0A9Q8CMY8</accession>
<dbReference type="InterPro" id="IPR036721">
    <property type="entry name" value="RCK_C_sf"/>
</dbReference>
<dbReference type="Pfam" id="PF00999">
    <property type="entry name" value="Na_H_Exchanger"/>
    <property type="match status" value="1"/>
</dbReference>
<dbReference type="SUPFAM" id="SSF116726">
    <property type="entry name" value="TrkA C-terminal domain-like"/>
    <property type="match status" value="1"/>
</dbReference>
<dbReference type="GO" id="GO:0006813">
    <property type="term" value="P:potassium ion transport"/>
    <property type="evidence" value="ECO:0007669"/>
    <property type="project" value="InterPro"/>
</dbReference>
<feature type="transmembrane region" description="Helical" evidence="9">
    <location>
        <begin position="366"/>
        <end position="386"/>
    </location>
</feature>
<evidence type="ECO:0000259" key="10">
    <source>
        <dbReference type="PROSITE" id="PS51202"/>
    </source>
</evidence>
<dbReference type="InterPro" id="IPR038770">
    <property type="entry name" value="Na+/solute_symporter_sf"/>
</dbReference>
<protein>
    <submittedName>
        <fullName evidence="11">Sodium:proton antiporter</fullName>
    </submittedName>
</protein>
<evidence type="ECO:0000256" key="3">
    <source>
        <dbReference type="ARBA" id="ARBA00022448"/>
    </source>
</evidence>
<feature type="transmembrane region" description="Helical" evidence="9">
    <location>
        <begin position="58"/>
        <end position="79"/>
    </location>
</feature>
<feature type="transmembrane region" description="Helical" evidence="9">
    <location>
        <begin position="189"/>
        <end position="208"/>
    </location>
</feature>
<dbReference type="Pfam" id="PF02254">
    <property type="entry name" value="TrkA_N"/>
    <property type="match status" value="1"/>
</dbReference>
<feature type="transmembrane region" description="Helical" evidence="9">
    <location>
        <begin position="277"/>
        <end position="296"/>
    </location>
</feature>
<dbReference type="AlphaFoldDB" id="A0A9Q8CMY8"/>
<dbReference type="RefSeq" id="WP_133416670.1">
    <property type="nucleotide sequence ID" value="NZ_SCWD01000001.1"/>
</dbReference>
<dbReference type="GO" id="GO:0008324">
    <property type="term" value="F:monoatomic cation transmembrane transporter activity"/>
    <property type="evidence" value="ECO:0007669"/>
    <property type="project" value="InterPro"/>
</dbReference>
<feature type="transmembrane region" description="Helical" evidence="9">
    <location>
        <begin position="99"/>
        <end position="123"/>
    </location>
</feature>
<organism evidence="11 12">
    <name type="scientific">Macrococcus carouselicus</name>
    <dbReference type="NCBI Taxonomy" id="69969"/>
    <lineage>
        <taxon>Bacteria</taxon>
        <taxon>Bacillati</taxon>
        <taxon>Bacillota</taxon>
        <taxon>Bacilli</taxon>
        <taxon>Bacillales</taxon>
        <taxon>Staphylococcaceae</taxon>
        <taxon>Macrococcus</taxon>
    </lineage>
</organism>
<dbReference type="InterPro" id="IPR036291">
    <property type="entry name" value="NAD(P)-bd_dom_sf"/>
</dbReference>
<dbReference type="Gene3D" id="1.20.1530.20">
    <property type="match status" value="1"/>
</dbReference>
<dbReference type="SUPFAM" id="SSF51735">
    <property type="entry name" value="NAD(P)-binding Rossmann-fold domains"/>
    <property type="match status" value="1"/>
</dbReference>
<proteinExistence type="inferred from homology"/>
<dbReference type="GO" id="GO:1902600">
    <property type="term" value="P:proton transmembrane transport"/>
    <property type="evidence" value="ECO:0007669"/>
    <property type="project" value="InterPro"/>
</dbReference>
<dbReference type="GO" id="GO:0015297">
    <property type="term" value="F:antiporter activity"/>
    <property type="evidence" value="ECO:0007669"/>
    <property type="project" value="UniProtKB-KW"/>
</dbReference>
<dbReference type="PANTHER" id="PTHR43562:SF1">
    <property type="entry name" value="NA(+)_H(+) ANTIPORTER YJBQ-RELATED"/>
    <property type="match status" value="1"/>
</dbReference>
<feature type="transmembrane region" description="Helical" evidence="9">
    <location>
        <begin position="308"/>
        <end position="328"/>
    </location>
</feature>
<gene>
    <name evidence="11" type="ORF">ERX40_01185</name>
</gene>
<feature type="transmembrane region" description="Helical" evidence="9">
    <location>
        <begin position="335"/>
        <end position="354"/>
    </location>
</feature>
<comment type="caution">
    <text evidence="11">The sequence shown here is derived from an EMBL/GenBank/DDBJ whole genome shotgun (WGS) entry which is preliminary data.</text>
</comment>
<evidence type="ECO:0000256" key="5">
    <source>
        <dbReference type="ARBA" id="ARBA00022692"/>
    </source>
</evidence>
<evidence type="ECO:0000256" key="9">
    <source>
        <dbReference type="SAM" id="Phobius"/>
    </source>
</evidence>
<evidence type="ECO:0000256" key="2">
    <source>
        <dbReference type="ARBA" id="ARBA00005551"/>
    </source>
</evidence>
<feature type="transmembrane region" description="Helical" evidence="9">
    <location>
        <begin position="248"/>
        <end position="265"/>
    </location>
</feature>
<evidence type="ECO:0000313" key="11">
    <source>
        <dbReference type="EMBL" id="TDM03807.1"/>
    </source>
</evidence>
<sequence length="611" mass="67775">MEHHHMLSLVIIVVTALITPILINRLHLNFMPVVVAEILMGLLIGKSVLNLVETNEVLQILSTLGVIFLMFLSGVEIDFSAFRSSKDTSNKNKKEPNRLLLTSGIFFGIFLLSVLAAYILKWVGLVDDTLLMVIIISTISLGVVVPTLKEMNLLRTSIGQIILLVAVIADLVTMLLLTVYGTLHAKGDSPIWLIGILIVFTAIFYFMGGYFKKSVFIHKLMAGTTQIGIRAVFAMIILLVALAEGVGAENILGAFLAGVVVSLLGPDKDMIHKLDSFGYGFFIPIFFIMVGVDLNIRELLKDPSILLMIPVLFVLFFLTKVIPLSILLKWFDKKTVLASSFLLTATLSLVIVAAKLAEQLGAISNTLSGTLILSAIITCVIVPVFFKKLFPVELSEERIINIAFIGKNQLSVPIAQTFKTDLYNPTVYYLENNAYKQEITDLDVIEIEAYTPEVLEEVGLFDNDIVVCSANDTHINVKVALMAKAHGVERVICRQANAGEDEALAAAGVEIFNEFDSTKTLLKSMIESPNMLSLLSNVESSLYEIEMLNTRYHEMTLREFPFGGNIIFVRILRNNNSIVPHGDTELHFKDRLIVTGSREYVDELKRELELF</sequence>
<feature type="transmembrane region" description="Helical" evidence="9">
    <location>
        <begin position="6"/>
        <end position="23"/>
    </location>
</feature>
<keyword evidence="3" id="KW-0813">Transport</keyword>
<name>A0A9Q8CMY8_9STAP</name>
<dbReference type="Proteomes" id="UP000295280">
    <property type="component" value="Unassembled WGS sequence"/>
</dbReference>
<dbReference type="Gene3D" id="3.30.70.1450">
    <property type="entry name" value="Regulator of K+ conductance, C-terminal domain"/>
    <property type="match status" value="1"/>
</dbReference>
<keyword evidence="8 9" id="KW-0472">Membrane</keyword>
<evidence type="ECO:0000256" key="6">
    <source>
        <dbReference type="ARBA" id="ARBA00022989"/>
    </source>
</evidence>
<keyword evidence="5 9" id="KW-0812">Transmembrane</keyword>
<dbReference type="Pfam" id="PF02080">
    <property type="entry name" value="TrkA_C"/>
    <property type="match status" value="1"/>
</dbReference>
<dbReference type="Gene3D" id="3.40.50.720">
    <property type="entry name" value="NAD(P)-binding Rossmann-like Domain"/>
    <property type="match status" value="1"/>
</dbReference>